<reference evidence="3" key="1">
    <citation type="journal article" date="2014" name="Genome Announc.">
        <title>Genome Sequence of Arthrobacter siccitolerans 4J27, a Xeroprotectant-Producing Desiccation-Tolerant Microorganism.</title>
        <authorList>
            <person name="Manzanera M."/>
            <person name="Santa-Cruz-Calvo L."/>
            <person name="Vilchez J.I."/>
            <person name="Garcia-Fontana C."/>
            <person name="Silva-Castro G.A."/>
            <person name="Calvo C."/>
            <person name="Gonzalez-Lopez J."/>
        </authorList>
    </citation>
    <scope>NUCLEOTIDE SEQUENCE [LARGE SCALE GENOMIC DNA]</scope>
    <source>
        <strain evidence="3">4J27</strain>
    </source>
</reference>
<dbReference type="EMBL" id="CAQI01000044">
    <property type="protein sequence ID" value="CCQ46464.1"/>
    <property type="molecule type" value="Genomic_DNA"/>
</dbReference>
<protein>
    <submittedName>
        <fullName evidence="2">Uncharacterized protein</fullName>
    </submittedName>
</protein>
<sequence>MGHQRGSFLPSGPGTDSGRHLRPACGEVDAAQLEEATARAL</sequence>
<feature type="region of interest" description="Disordered" evidence="1">
    <location>
        <begin position="1"/>
        <end position="23"/>
    </location>
</feature>
<accession>A0A024H400</accession>
<dbReference type="Proteomes" id="UP000035722">
    <property type="component" value="Unassembled WGS sequence"/>
</dbReference>
<name>A0A024H400_9MICC</name>
<keyword evidence="3" id="KW-1185">Reference proteome</keyword>
<comment type="caution">
    <text evidence="2">The sequence shown here is derived from an EMBL/GenBank/DDBJ whole genome shotgun (WGS) entry which is preliminary data.</text>
</comment>
<evidence type="ECO:0000313" key="3">
    <source>
        <dbReference type="Proteomes" id="UP000035722"/>
    </source>
</evidence>
<evidence type="ECO:0000256" key="1">
    <source>
        <dbReference type="SAM" id="MobiDB-lite"/>
    </source>
</evidence>
<organism evidence="2 3">
    <name type="scientific">Pseudarthrobacter siccitolerans</name>
    <dbReference type="NCBI Taxonomy" id="861266"/>
    <lineage>
        <taxon>Bacteria</taxon>
        <taxon>Bacillati</taxon>
        <taxon>Actinomycetota</taxon>
        <taxon>Actinomycetes</taxon>
        <taxon>Micrococcales</taxon>
        <taxon>Micrococcaceae</taxon>
        <taxon>Pseudarthrobacter</taxon>
    </lineage>
</organism>
<evidence type="ECO:0000313" key="2">
    <source>
        <dbReference type="EMBL" id="CCQ46464.1"/>
    </source>
</evidence>
<dbReference type="AlphaFoldDB" id="A0A024H400"/>
<dbReference type="STRING" id="861266.ARTSIC4J27_2427"/>
<gene>
    <name evidence="2" type="ORF">ARTSIC4J27_2427</name>
</gene>
<proteinExistence type="predicted"/>